<accession>A0ABQ9ZQ07</accession>
<organism evidence="1 2">
    <name type="scientific">Daphnia magna</name>
    <dbReference type="NCBI Taxonomy" id="35525"/>
    <lineage>
        <taxon>Eukaryota</taxon>
        <taxon>Metazoa</taxon>
        <taxon>Ecdysozoa</taxon>
        <taxon>Arthropoda</taxon>
        <taxon>Crustacea</taxon>
        <taxon>Branchiopoda</taxon>
        <taxon>Diplostraca</taxon>
        <taxon>Cladocera</taxon>
        <taxon>Anomopoda</taxon>
        <taxon>Daphniidae</taxon>
        <taxon>Daphnia</taxon>
    </lineage>
</organism>
<comment type="caution">
    <text evidence="1">The sequence shown here is derived from an EMBL/GenBank/DDBJ whole genome shotgun (WGS) entry which is preliminary data.</text>
</comment>
<evidence type="ECO:0000313" key="2">
    <source>
        <dbReference type="Proteomes" id="UP001234178"/>
    </source>
</evidence>
<keyword evidence="2" id="KW-1185">Reference proteome</keyword>
<evidence type="ECO:0000313" key="1">
    <source>
        <dbReference type="EMBL" id="KAK4015001.1"/>
    </source>
</evidence>
<dbReference type="Proteomes" id="UP001234178">
    <property type="component" value="Unassembled WGS sequence"/>
</dbReference>
<reference evidence="1 2" key="1">
    <citation type="journal article" date="2023" name="Nucleic Acids Res.">
        <title>The hologenome of Daphnia magna reveals possible DNA methylation and microbiome-mediated evolution of the host genome.</title>
        <authorList>
            <person name="Chaturvedi A."/>
            <person name="Li X."/>
            <person name="Dhandapani V."/>
            <person name="Marshall H."/>
            <person name="Kissane S."/>
            <person name="Cuenca-Cambronero M."/>
            <person name="Asole G."/>
            <person name="Calvet F."/>
            <person name="Ruiz-Romero M."/>
            <person name="Marangio P."/>
            <person name="Guigo R."/>
            <person name="Rago D."/>
            <person name="Mirbahai L."/>
            <person name="Eastwood N."/>
            <person name="Colbourne J.K."/>
            <person name="Zhou J."/>
            <person name="Mallon E."/>
            <person name="Orsini L."/>
        </authorList>
    </citation>
    <scope>NUCLEOTIDE SEQUENCE [LARGE SCALE GENOMIC DNA]</scope>
    <source>
        <strain evidence="1">LRV0_1</strain>
    </source>
</reference>
<gene>
    <name evidence="1" type="ORF">OUZ56_027516</name>
</gene>
<name>A0ABQ9ZQ07_9CRUS</name>
<sequence length="87" mass="10149">MFDWDTWAFNSRPESFASFSERTDGRTTAFDTGLKEMHNNIGHLKEEKKEAILIVGMSCANGSARRLSRLLDRCQHFFKQYKSIHHL</sequence>
<protein>
    <submittedName>
        <fullName evidence="1">Uncharacterized protein</fullName>
    </submittedName>
</protein>
<dbReference type="EMBL" id="JAOYFB010000004">
    <property type="protein sequence ID" value="KAK4015001.1"/>
    <property type="molecule type" value="Genomic_DNA"/>
</dbReference>
<proteinExistence type="predicted"/>